<evidence type="ECO:0000256" key="6">
    <source>
        <dbReference type="ARBA" id="ARBA00030755"/>
    </source>
</evidence>
<evidence type="ECO:0000259" key="11">
    <source>
        <dbReference type="Pfam" id="PF00108"/>
    </source>
</evidence>
<dbReference type="PATRIC" id="fig|679936.5.peg.3312"/>
<evidence type="ECO:0000256" key="3">
    <source>
        <dbReference type="ARBA" id="ARBA00012705"/>
    </source>
</evidence>
<dbReference type="KEGG" id="sap:Sulac_3203"/>
<name>G8TSF7_SULAD</name>
<feature type="active site" description="Acyl-thioester intermediate" evidence="9">
    <location>
        <position position="94"/>
    </location>
</feature>
<dbReference type="Pfam" id="PF00108">
    <property type="entry name" value="Thiolase_N"/>
    <property type="match status" value="1"/>
</dbReference>
<dbReference type="EMBL" id="CP003179">
    <property type="protein sequence ID" value="AEW06649.1"/>
    <property type="molecule type" value="Genomic_DNA"/>
</dbReference>
<comment type="similarity">
    <text evidence="2 10">Belongs to the thiolase-like superfamily. Thiolase family.</text>
</comment>
<evidence type="ECO:0000256" key="9">
    <source>
        <dbReference type="PIRSR" id="PIRSR000429-1"/>
    </source>
</evidence>
<evidence type="ECO:0000256" key="2">
    <source>
        <dbReference type="ARBA" id="ARBA00010982"/>
    </source>
</evidence>
<dbReference type="HOGENOM" id="CLU_031026_0_0_9"/>
<dbReference type="InterPro" id="IPR020615">
    <property type="entry name" value="Thiolase_acyl_enz_int_AS"/>
</dbReference>
<dbReference type="SUPFAM" id="SSF53901">
    <property type="entry name" value="Thiolase-like"/>
    <property type="match status" value="2"/>
</dbReference>
<keyword evidence="14" id="KW-1185">Reference proteome</keyword>
<evidence type="ECO:0000256" key="4">
    <source>
        <dbReference type="ARBA" id="ARBA00022679"/>
    </source>
</evidence>
<dbReference type="InterPro" id="IPR020616">
    <property type="entry name" value="Thiolase_N"/>
</dbReference>
<evidence type="ECO:0000313" key="13">
    <source>
        <dbReference type="EMBL" id="AEW06649.1"/>
    </source>
</evidence>
<dbReference type="NCBIfam" id="TIGR01930">
    <property type="entry name" value="AcCoA-C-Actrans"/>
    <property type="match status" value="1"/>
</dbReference>
<dbReference type="PROSITE" id="PS00099">
    <property type="entry name" value="THIOLASE_3"/>
    <property type="match status" value="1"/>
</dbReference>
<dbReference type="PROSITE" id="PS00737">
    <property type="entry name" value="THIOLASE_2"/>
    <property type="match status" value="1"/>
</dbReference>
<evidence type="ECO:0000256" key="7">
    <source>
        <dbReference type="ARBA" id="ARBA00044137"/>
    </source>
</evidence>
<feature type="active site" description="Proton acceptor" evidence="9">
    <location>
        <position position="354"/>
    </location>
</feature>
<evidence type="ECO:0000256" key="10">
    <source>
        <dbReference type="RuleBase" id="RU003557"/>
    </source>
</evidence>
<accession>G8TSF7</accession>
<dbReference type="InterPro" id="IPR020613">
    <property type="entry name" value="Thiolase_CS"/>
</dbReference>
<evidence type="ECO:0000256" key="1">
    <source>
        <dbReference type="ARBA" id="ARBA00004496"/>
    </source>
</evidence>
<evidence type="ECO:0000259" key="12">
    <source>
        <dbReference type="Pfam" id="PF02803"/>
    </source>
</evidence>
<dbReference type="GO" id="GO:0005737">
    <property type="term" value="C:cytoplasm"/>
    <property type="evidence" value="ECO:0007669"/>
    <property type="project" value="UniProtKB-SubCell"/>
</dbReference>
<protein>
    <recommendedName>
        <fullName evidence="7">Acetyl-CoA acetyltransferase</fullName>
        <ecNumber evidence="3">2.3.1.9</ecNumber>
    </recommendedName>
    <alternativeName>
        <fullName evidence="6">Acetoacetyl-CoA thiolase</fullName>
    </alternativeName>
</protein>
<proteinExistence type="inferred from homology"/>
<dbReference type="PIRSF" id="PIRSF000429">
    <property type="entry name" value="Ac-CoA_Ac_transf"/>
    <property type="match status" value="1"/>
</dbReference>
<dbReference type="InterPro" id="IPR002155">
    <property type="entry name" value="Thiolase"/>
</dbReference>
<gene>
    <name evidence="13" type="ordered locus">Sulac_3203</name>
</gene>
<dbReference type="InterPro" id="IPR020610">
    <property type="entry name" value="Thiolase_AS"/>
</dbReference>
<dbReference type="InterPro" id="IPR020617">
    <property type="entry name" value="Thiolase_C"/>
</dbReference>
<evidence type="ECO:0000256" key="5">
    <source>
        <dbReference type="ARBA" id="ARBA00023315"/>
    </source>
</evidence>
<comment type="catalytic activity">
    <reaction evidence="8">
        <text>2 acetyl-CoA = acetoacetyl-CoA + CoA</text>
        <dbReference type="Rhea" id="RHEA:21036"/>
        <dbReference type="ChEBI" id="CHEBI:57286"/>
        <dbReference type="ChEBI" id="CHEBI:57287"/>
        <dbReference type="ChEBI" id="CHEBI:57288"/>
        <dbReference type="EC" id="2.3.1.9"/>
    </reaction>
</comment>
<dbReference type="GO" id="GO:0006635">
    <property type="term" value="P:fatty acid beta-oxidation"/>
    <property type="evidence" value="ECO:0007669"/>
    <property type="project" value="TreeGrafter"/>
</dbReference>
<reference evidence="13 14" key="2">
    <citation type="journal article" date="2012" name="Stand. Genomic Sci.">
        <title>Complete genome sequence of the moderately thermophilic mineral-sulfide-oxidizing firmicute Sulfobacillus acidophilus type strain (NAL(T)).</title>
        <authorList>
            <person name="Anderson I."/>
            <person name="Chertkov O."/>
            <person name="Chen A."/>
            <person name="Saunders E."/>
            <person name="Lapidus A."/>
            <person name="Nolan M."/>
            <person name="Lucas S."/>
            <person name="Hammon N."/>
            <person name="Deshpande S."/>
            <person name="Cheng J.F."/>
            <person name="Han C."/>
            <person name="Tapia R."/>
            <person name="Goodwin L.A."/>
            <person name="Pitluck S."/>
            <person name="Liolios K."/>
            <person name="Pagani I."/>
            <person name="Ivanova N."/>
            <person name="Mikhailova N."/>
            <person name="Pati A."/>
            <person name="Palaniappan K."/>
            <person name="Land M."/>
            <person name="Pan C."/>
            <person name="Rohde M."/>
            <person name="Pukall R."/>
            <person name="Goker M."/>
            <person name="Detter J.C."/>
            <person name="Woyke T."/>
            <person name="Bristow J."/>
            <person name="Eisen J.A."/>
            <person name="Markowitz V."/>
            <person name="Hugenholtz P."/>
            <person name="Kyrpides N.C."/>
            <person name="Klenk H.P."/>
            <person name="Mavromatis K."/>
        </authorList>
    </citation>
    <scope>NUCLEOTIDE SEQUENCE [LARGE SCALE GENOMIC DNA]</scope>
    <source>
        <strain evidence="14">ATCC 700253 / DSM 10332 / NAL</strain>
    </source>
</reference>
<feature type="domain" description="Thiolase C-terminal" evidence="12">
    <location>
        <begin position="275"/>
        <end position="396"/>
    </location>
</feature>
<sequence>MLMSRDTEIYVLGGARTPFGSYGGHLRQVNAVELARVAATAAIERSGIPASAIDLSVVGGVLPSTPDAAYLARHVALAAQAPIEAPALTVNRLCGSGLQAVISGAQSLALGDGQVALVGGTENMSQAPYVLFGSRWGIKDGPPTLDDTLQEALTDSACGLGMGMTAENLAEQYHISREAQDAFAALSHQRAHAAEAAGIFAEEIVPVPVTQRGVTELWDRDEHIRPDTTVESLSRLKPVFKKPDGTVTAGNASGINDGAAMLVIATGDFVRAHGLKPWARIVSYGVAGVDPRIMGIGPVPASRQALERAGLGWEDIGRIEINEAFAAQYLAVEQELNLDREITNVHGGAIALGHPVGASGARLLLTLALEMKRARVHYGLASLCIGGGQGISMVIETV</sequence>
<comment type="subcellular location">
    <subcellularLocation>
        <location evidence="1">Cytoplasm</location>
    </subcellularLocation>
</comment>
<keyword evidence="5 10" id="KW-0012">Acyltransferase</keyword>
<evidence type="ECO:0000313" key="14">
    <source>
        <dbReference type="Proteomes" id="UP000005439"/>
    </source>
</evidence>
<dbReference type="GO" id="GO:0003985">
    <property type="term" value="F:acetyl-CoA C-acetyltransferase activity"/>
    <property type="evidence" value="ECO:0007669"/>
    <property type="project" value="UniProtKB-EC"/>
</dbReference>
<dbReference type="FunFam" id="3.40.47.10:FF:000010">
    <property type="entry name" value="Acetyl-CoA acetyltransferase (Thiolase)"/>
    <property type="match status" value="1"/>
</dbReference>
<dbReference type="CDD" id="cd00751">
    <property type="entry name" value="thiolase"/>
    <property type="match status" value="1"/>
</dbReference>
<dbReference type="EC" id="2.3.1.9" evidence="3"/>
<dbReference type="InterPro" id="IPR016039">
    <property type="entry name" value="Thiolase-like"/>
</dbReference>
<feature type="domain" description="Thiolase N-terminal" evidence="11">
    <location>
        <begin position="10"/>
        <end position="266"/>
    </location>
</feature>
<reference evidence="14" key="1">
    <citation type="submission" date="2011-12" db="EMBL/GenBank/DDBJ databases">
        <title>The complete genome of chromosome of Sulfobacillus acidophilus DSM 10332.</title>
        <authorList>
            <person name="Lucas S."/>
            <person name="Han J."/>
            <person name="Lapidus A."/>
            <person name="Bruce D."/>
            <person name="Goodwin L."/>
            <person name="Pitluck S."/>
            <person name="Peters L."/>
            <person name="Kyrpides N."/>
            <person name="Mavromatis K."/>
            <person name="Ivanova N."/>
            <person name="Mikhailova N."/>
            <person name="Chertkov O."/>
            <person name="Saunders E."/>
            <person name="Detter J.C."/>
            <person name="Tapia R."/>
            <person name="Han C."/>
            <person name="Land M."/>
            <person name="Hauser L."/>
            <person name="Markowitz V."/>
            <person name="Cheng J.-F."/>
            <person name="Hugenholtz P."/>
            <person name="Woyke T."/>
            <person name="Wu D."/>
            <person name="Pukall R."/>
            <person name="Gehrich-Schroeter G."/>
            <person name="Schneider S."/>
            <person name="Klenk H.-P."/>
            <person name="Eisen J.A."/>
        </authorList>
    </citation>
    <scope>NUCLEOTIDE SEQUENCE [LARGE SCALE GENOMIC DNA]</scope>
    <source>
        <strain evidence="14">ATCC 700253 / DSM 10332 / NAL</strain>
    </source>
</reference>
<dbReference type="Proteomes" id="UP000005439">
    <property type="component" value="Chromosome"/>
</dbReference>
<dbReference type="Gene3D" id="3.40.47.10">
    <property type="match status" value="1"/>
</dbReference>
<dbReference type="Pfam" id="PF02803">
    <property type="entry name" value="Thiolase_C"/>
    <property type="match status" value="1"/>
</dbReference>
<evidence type="ECO:0000256" key="8">
    <source>
        <dbReference type="ARBA" id="ARBA00051550"/>
    </source>
</evidence>
<dbReference type="PROSITE" id="PS00098">
    <property type="entry name" value="THIOLASE_1"/>
    <property type="match status" value="1"/>
</dbReference>
<dbReference type="STRING" id="679936.Sulac_3203"/>
<organism evidence="13 14">
    <name type="scientific">Sulfobacillus acidophilus (strain ATCC 700253 / DSM 10332 / NAL)</name>
    <dbReference type="NCBI Taxonomy" id="679936"/>
    <lineage>
        <taxon>Bacteria</taxon>
        <taxon>Bacillati</taxon>
        <taxon>Bacillota</taxon>
        <taxon>Clostridia</taxon>
        <taxon>Eubacteriales</taxon>
        <taxon>Clostridiales Family XVII. Incertae Sedis</taxon>
        <taxon>Sulfobacillus</taxon>
    </lineage>
</organism>
<feature type="active site" description="Proton acceptor" evidence="9">
    <location>
        <position position="384"/>
    </location>
</feature>
<dbReference type="PANTHER" id="PTHR18919:SF107">
    <property type="entry name" value="ACETYL-COA ACETYLTRANSFERASE, CYTOSOLIC"/>
    <property type="match status" value="1"/>
</dbReference>
<keyword evidence="4 10" id="KW-0808">Transferase</keyword>
<dbReference type="PANTHER" id="PTHR18919">
    <property type="entry name" value="ACETYL-COA C-ACYLTRANSFERASE"/>
    <property type="match status" value="1"/>
</dbReference>
<dbReference type="AlphaFoldDB" id="G8TSF7"/>